<accession>A0A0C4DLV4</accession>
<protein>
    <recommendedName>
        <fullName evidence="5">Protein ZIP4 homolog</fullName>
    </recommendedName>
</protein>
<evidence type="ECO:0000256" key="1">
    <source>
        <dbReference type="ARBA" id="ARBA00023254"/>
    </source>
</evidence>
<dbReference type="SUPFAM" id="SSF81901">
    <property type="entry name" value="HCP-like"/>
    <property type="match status" value="1"/>
</dbReference>
<dbReference type="PANTHER" id="PTHR40375:SF2">
    <property type="entry name" value="SPORULATION-SPECIFIC PROTEIN 22"/>
    <property type="match status" value="1"/>
</dbReference>
<keyword evidence="1" id="KW-0469">Meiosis</keyword>
<dbReference type="EMBL" id="ADBL01000173">
    <property type="status" value="NOT_ANNOTATED_CDS"/>
    <property type="molecule type" value="Genomic_DNA"/>
</dbReference>
<organism evidence="3 4">
    <name type="scientific">Magnaporthiopsis poae (strain ATCC 64411 / 73-15)</name>
    <name type="common">Kentucky bluegrass fungus</name>
    <name type="synonym">Magnaporthe poae</name>
    <dbReference type="NCBI Taxonomy" id="644358"/>
    <lineage>
        <taxon>Eukaryota</taxon>
        <taxon>Fungi</taxon>
        <taxon>Dikarya</taxon>
        <taxon>Ascomycota</taxon>
        <taxon>Pezizomycotina</taxon>
        <taxon>Sordariomycetes</taxon>
        <taxon>Sordariomycetidae</taxon>
        <taxon>Magnaporthales</taxon>
        <taxon>Magnaporthaceae</taxon>
        <taxon>Magnaporthiopsis</taxon>
    </lineage>
</organism>
<name>A0A0C4DLV4_MAGP6</name>
<reference evidence="4" key="1">
    <citation type="submission" date="2010-05" db="EMBL/GenBank/DDBJ databases">
        <title>The genome sequence of Magnaporthe poae strain ATCC 64411.</title>
        <authorList>
            <person name="Ma L.-J."/>
            <person name="Dead R."/>
            <person name="Young S."/>
            <person name="Zeng Q."/>
            <person name="Koehrsen M."/>
            <person name="Alvarado L."/>
            <person name="Berlin A."/>
            <person name="Chapman S.B."/>
            <person name="Chen Z."/>
            <person name="Freedman E."/>
            <person name="Gellesch M."/>
            <person name="Goldberg J."/>
            <person name="Griggs A."/>
            <person name="Gujja S."/>
            <person name="Heilman E.R."/>
            <person name="Heiman D."/>
            <person name="Hepburn T."/>
            <person name="Howarth C."/>
            <person name="Jen D."/>
            <person name="Larson L."/>
            <person name="Mehta T."/>
            <person name="Neiman D."/>
            <person name="Pearson M."/>
            <person name="Roberts A."/>
            <person name="Saif S."/>
            <person name="Shea T."/>
            <person name="Shenoy N."/>
            <person name="Sisk P."/>
            <person name="Stolte C."/>
            <person name="Sykes S."/>
            <person name="Walk T."/>
            <person name="White J."/>
            <person name="Yandava C."/>
            <person name="Haas B."/>
            <person name="Nusbaum C."/>
            <person name="Birren B."/>
        </authorList>
    </citation>
    <scope>NUCLEOTIDE SEQUENCE [LARGE SCALE GENOMIC DNA]</scope>
    <source>
        <strain evidence="4">ATCC 64411 / 73-15</strain>
    </source>
</reference>
<gene>
    <name evidence="2" type="ORF">MAPG_00751</name>
</gene>
<reference evidence="2" key="3">
    <citation type="submission" date="2011-03" db="EMBL/GenBank/DDBJ databases">
        <title>Annotation of Magnaporthe poae ATCC 64411.</title>
        <authorList>
            <person name="Ma L.-J."/>
            <person name="Dead R."/>
            <person name="Young S.K."/>
            <person name="Zeng Q."/>
            <person name="Gargeya S."/>
            <person name="Fitzgerald M."/>
            <person name="Haas B."/>
            <person name="Abouelleil A."/>
            <person name="Alvarado L."/>
            <person name="Arachchi H.M."/>
            <person name="Berlin A."/>
            <person name="Brown A."/>
            <person name="Chapman S.B."/>
            <person name="Chen Z."/>
            <person name="Dunbar C."/>
            <person name="Freedman E."/>
            <person name="Gearin G."/>
            <person name="Gellesch M."/>
            <person name="Goldberg J."/>
            <person name="Griggs A."/>
            <person name="Gujja S."/>
            <person name="Heiman D."/>
            <person name="Howarth C."/>
            <person name="Larson L."/>
            <person name="Lui A."/>
            <person name="MacDonald P.J.P."/>
            <person name="Mehta T."/>
            <person name="Montmayeur A."/>
            <person name="Murphy C."/>
            <person name="Neiman D."/>
            <person name="Pearson M."/>
            <person name="Priest M."/>
            <person name="Roberts A."/>
            <person name="Saif S."/>
            <person name="Shea T."/>
            <person name="Shenoy N."/>
            <person name="Sisk P."/>
            <person name="Stolte C."/>
            <person name="Sykes S."/>
            <person name="Yandava C."/>
            <person name="Wortman J."/>
            <person name="Nusbaum C."/>
            <person name="Birren B."/>
        </authorList>
    </citation>
    <scope>NUCLEOTIDE SEQUENCE</scope>
    <source>
        <strain evidence="2">ATCC 64411</strain>
    </source>
</reference>
<sequence length="965" mass="108013">MPPTPADAAANGRAGKVKKLKATITKIAEEAIQTLHTRSLDPATAATLHISVRKQIRSIEHHQNQYHLNQTLGAGLCGDRTLDRVGANLWNRCIYVRRDIADKNVPAAQRTLLLSSRVLAFQMMHLARWEDGCTPGALANLMRMGLRAARSCIEEEEQGSELGQIVVQQLAVYEGKADKLCRGDIEAAQAHECSSLRAEYYGIRVTLCWRENRLEVAEHMYAQVESLLPSLDHDSAENLADVLYEIGWDLAMVKKDFSMASKWLKRSSDIIGSQNIGQLSAQGLSLRLSIFQAYITALLGLETLEGFEEARGLVGYLEAEIGSQPFVLILNLELLSKSPAEVFDGEAYADVLRRMIKAFTSTDPNFKALKRHIQKLHEKSPGLGVKILDEFLASLHYTNFEGGNCAEWYDKLVVLRVKMTTQHRESIDSIRQAKAFFSKLELPVGAKAATGSQMLIWKMIDAGYSQGHCDLASEWCHLALAPVFQESGPINRAKVERKLLLCYLSLNDLPAALSTYHGMAEQAQKEEMTRYLIFKVAARSGDFDLAAQCLETLSASDKGEDLLYACVLDAQKAGDNECVAEALKRLIRARGHNPNSSIHLPTLQRCTIRYLHKLLEDGDSHADHEPTISDIATVFDQAANEMDRNETDVSGNKLFDIRELEWFCQNSYNLAIKNAQTWDPRQVVRTLDACIRIADHFPAGASSPVARDLPLRRVFCHFVNASALAALARGQDDVEQQLLDYQGVRKNVAGFETALDAYRQGEAVSTAEYRHLLKKLQTIIIFDLEAAIHLRQFSQLGEVARRAVICQNADTFRAMADCLLRLQGPCQIPSQEFYSTLNVVITQLSELQDYDSSTLSRYIRCLFQATMGLDPELAFQQVKTACDVAKKSVEVENSPWPRDELEWIATVAYNHGLDCSGQGDEERAKRWIQMAIKLAHYNDDKGRLERLMRENYMSVSLGRQNEPTT</sequence>
<dbReference type="PANTHER" id="PTHR40375">
    <property type="entry name" value="SPORULATION-SPECIFIC PROTEIN 22"/>
    <property type="match status" value="1"/>
</dbReference>
<dbReference type="VEuPathDB" id="FungiDB:MAPG_00751"/>
<dbReference type="Proteomes" id="UP000011715">
    <property type="component" value="Unassembled WGS sequence"/>
</dbReference>
<dbReference type="eggNOG" id="KOG4814">
    <property type="taxonomic scope" value="Eukaryota"/>
</dbReference>
<dbReference type="InterPro" id="IPR039057">
    <property type="entry name" value="Spo22/ZIP4"/>
</dbReference>
<evidence type="ECO:0000313" key="4">
    <source>
        <dbReference type="Proteomes" id="UP000011715"/>
    </source>
</evidence>
<reference evidence="3" key="5">
    <citation type="submission" date="2015-06" db="UniProtKB">
        <authorList>
            <consortium name="EnsemblFungi"/>
        </authorList>
    </citation>
    <scope>IDENTIFICATION</scope>
    <source>
        <strain evidence="3">ATCC 64411</strain>
    </source>
</reference>
<dbReference type="InterPro" id="IPR013940">
    <property type="entry name" value="Spo22/ZIP4/TEX11"/>
</dbReference>
<evidence type="ECO:0008006" key="5">
    <source>
        <dbReference type="Google" id="ProtNLM"/>
    </source>
</evidence>
<keyword evidence="4" id="KW-1185">Reference proteome</keyword>
<reference evidence="3" key="4">
    <citation type="journal article" date="2015" name="G3 (Bethesda)">
        <title>Genome sequences of three phytopathogenic species of the Magnaporthaceae family of fungi.</title>
        <authorList>
            <person name="Okagaki L.H."/>
            <person name="Nunes C.C."/>
            <person name="Sailsbery J."/>
            <person name="Clay B."/>
            <person name="Brown D."/>
            <person name="John T."/>
            <person name="Oh Y."/>
            <person name="Young N."/>
            <person name="Fitzgerald M."/>
            <person name="Haas B.J."/>
            <person name="Zeng Q."/>
            <person name="Young S."/>
            <person name="Adiconis X."/>
            <person name="Fan L."/>
            <person name="Levin J.Z."/>
            <person name="Mitchell T.K."/>
            <person name="Okubara P.A."/>
            <person name="Farman M.L."/>
            <person name="Kohn L.M."/>
            <person name="Birren B."/>
            <person name="Ma L.-J."/>
            <person name="Dean R.A."/>
        </authorList>
    </citation>
    <scope>NUCLEOTIDE SEQUENCE</scope>
    <source>
        <strain evidence="3">ATCC 64411 / 73-15</strain>
    </source>
</reference>
<dbReference type="EnsemblFungi" id="MAPG_00751T0">
    <property type="protein sequence ID" value="MAPG_00751T0"/>
    <property type="gene ID" value="MAPG_00751"/>
</dbReference>
<dbReference type="AlphaFoldDB" id="A0A0C4DLV4"/>
<reference evidence="2" key="2">
    <citation type="submission" date="2010-05" db="EMBL/GenBank/DDBJ databases">
        <title>The Genome Sequence of Magnaporthe poae strain ATCC 64411.</title>
        <authorList>
            <consortium name="The Broad Institute Genome Sequencing Platform"/>
            <consortium name="Broad Institute Genome Sequencing Center for Infectious Disease"/>
            <person name="Ma L.-J."/>
            <person name="Dead R."/>
            <person name="Young S."/>
            <person name="Zeng Q."/>
            <person name="Koehrsen M."/>
            <person name="Alvarado L."/>
            <person name="Berlin A."/>
            <person name="Chapman S.B."/>
            <person name="Chen Z."/>
            <person name="Freedman E."/>
            <person name="Gellesch M."/>
            <person name="Goldberg J."/>
            <person name="Griggs A."/>
            <person name="Gujja S."/>
            <person name="Heilman E.R."/>
            <person name="Heiman D."/>
            <person name="Hepburn T."/>
            <person name="Howarth C."/>
            <person name="Jen D."/>
            <person name="Larson L."/>
            <person name="Mehta T."/>
            <person name="Neiman D."/>
            <person name="Pearson M."/>
            <person name="Roberts A."/>
            <person name="Saif S."/>
            <person name="Shea T."/>
            <person name="Shenoy N."/>
            <person name="Sisk P."/>
            <person name="Stolte C."/>
            <person name="Sykes S."/>
            <person name="Walk T."/>
            <person name="White J."/>
            <person name="Yandava C."/>
            <person name="Haas B."/>
            <person name="Nusbaum C."/>
            <person name="Birren B."/>
        </authorList>
    </citation>
    <scope>NUCLEOTIDE SEQUENCE</scope>
    <source>
        <strain evidence="2">ATCC 64411</strain>
    </source>
</reference>
<evidence type="ECO:0000313" key="3">
    <source>
        <dbReference type="EnsemblFungi" id="MAPG_00751T0"/>
    </source>
</evidence>
<dbReference type="STRING" id="644358.A0A0C4DLV4"/>
<dbReference type="GO" id="GO:0051321">
    <property type="term" value="P:meiotic cell cycle"/>
    <property type="evidence" value="ECO:0007669"/>
    <property type="project" value="UniProtKB-KW"/>
</dbReference>
<evidence type="ECO:0000313" key="2">
    <source>
        <dbReference type="EMBL" id="KLU81666.1"/>
    </source>
</evidence>
<dbReference type="Pfam" id="PF08631">
    <property type="entry name" value="SPO22"/>
    <property type="match status" value="1"/>
</dbReference>
<dbReference type="OrthoDB" id="65716at2759"/>
<dbReference type="EMBL" id="GL876966">
    <property type="protein sequence ID" value="KLU81666.1"/>
    <property type="molecule type" value="Genomic_DNA"/>
</dbReference>
<proteinExistence type="predicted"/>
<dbReference type="GO" id="GO:0090173">
    <property type="term" value="P:regulation of synaptonemal complex assembly"/>
    <property type="evidence" value="ECO:0007669"/>
    <property type="project" value="InterPro"/>
</dbReference>
<dbReference type="OMA" id="KLSRWIR"/>